<comment type="caution">
    <text evidence="1">The sequence shown here is derived from an EMBL/GenBank/DDBJ whole genome shotgun (WGS) entry which is preliminary data.</text>
</comment>
<accession>A0ACB9U8T6</accession>
<organism evidence="1 2">
    <name type="scientific">Ovis ammon polii x Ovis aries</name>
    <dbReference type="NCBI Taxonomy" id="2918886"/>
    <lineage>
        <taxon>Eukaryota</taxon>
        <taxon>Metazoa</taxon>
        <taxon>Chordata</taxon>
        <taxon>Craniata</taxon>
        <taxon>Vertebrata</taxon>
        <taxon>Euteleostomi</taxon>
        <taxon>Mammalia</taxon>
        <taxon>Eutheria</taxon>
        <taxon>Laurasiatheria</taxon>
        <taxon>Artiodactyla</taxon>
        <taxon>Ruminantia</taxon>
        <taxon>Pecora</taxon>
        <taxon>Bovidae</taxon>
        <taxon>Caprinae</taxon>
        <taxon>Ovis</taxon>
    </lineage>
</organism>
<evidence type="ECO:0000313" key="1">
    <source>
        <dbReference type="EMBL" id="KAI4561041.1"/>
    </source>
</evidence>
<sequence>MSTCDKRVGGARRQDPGAGAGAWALPGQPAPTCRFQGDQSEKRCQRADAPRGPGPSAATHSPASLRLARDRRAFTVPCNGEPRRRGSVVCDTKDHLLVRSAILCADPTLWAQSEAGAATPVSAPDVTRPHHHHDFSAAVEEGPPIWPTSYTSCTCSRQGSEKFAGTEATMNKNTRVPGIPAFDPLGEAGVKGERA</sequence>
<protein>
    <submittedName>
        <fullName evidence="1">Uncharacterized protein</fullName>
    </submittedName>
</protein>
<gene>
    <name evidence="1" type="ORF">MJG53_017670</name>
</gene>
<proteinExistence type="predicted"/>
<evidence type="ECO:0000313" key="2">
    <source>
        <dbReference type="Proteomes" id="UP001057279"/>
    </source>
</evidence>
<name>A0ACB9U8T6_9CETA</name>
<dbReference type="EMBL" id="CM043047">
    <property type="protein sequence ID" value="KAI4561041.1"/>
    <property type="molecule type" value="Genomic_DNA"/>
</dbReference>
<dbReference type="Proteomes" id="UP001057279">
    <property type="component" value="Linkage Group LG22"/>
</dbReference>
<reference evidence="1" key="1">
    <citation type="submission" date="2022-03" db="EMBL/GenBank/DDBJ databases">
        <title>Genomic analyses of argali, domestic sheep and their hybrids provide insights into chromosomal evolution, heterosis and genetic basis of agronomic traits.</title>
        <authorList>
            <person name="Li M."/>
        </authorList>
    </citation>
    <scope>NUCLEOTIDE SEQUENCE</scope>
    <source>
        <strain evidence="1">F1 hybrid</strain>
    </source>
</reference>
<keyword evidence="2" id="KW-1185">Reference proteome</keyword>